<organism evidence="8">
    <name type="scientific">Paenibacillus sp. BIHB 4019</name>
    <dbReference type="NCBI Taxonomy" id="1870819"/>
    <lineage>
        <taxon>Bacteria</taxon>
        <taxon>Bacillati</taxon>
        <taxon>Bacillota</taxon>
        <taxon>Bacilli</taxon>
        <taxon>Bacillales</taxon>
        <taxon>Paenibacillaceae</taxon>
        <taxon>Paenibacillus</taxon>
    </lineage>
</organism>
<dbReference type="GO" id="GO:1901678">
    <property type="term" value="P:iron coordination entity transport"/>
    <property type="evidence" value="ECO:0007669"/>
    <property type="project" value="UniProtKB-ARBA"/>
</dbReference>
<keyword evidence="6" id="KW-1133">Transmembrane helix</keyword>
<evidence type="ECO:0000256" key="1">
    <source>
        <dbReference type="ARBA" id="ARBA00004196"/>
    </source>
</evidence>
<comment type="similarity">
    <text evidence="2">Belongs to the bacterial solute-binding protein 8 family.</text>
</comment>
<dbReference type="PANTHER" id="PTHR30532:SF21">
    <property type="entry name" value="SIDEROPHORE-BINDING LIPOPROTEIN YFIY-RELATED"/>
    <property type="match status" value="1"/>
</dbReference>
<dbReference type="GO" id="GO:0030288">
    <property type="term" value="C:outer membrane-bounded periplasmic space"/>
    <property type="evidence" value="ECO:0007669"/>
    <property type="project" value="TreeGrafter"/>
</dbReference>
<feature type="transmembrane region" description="Helical" evidence="6">
    <location>
        <begin position="6"/>
        <end position="25"/>
    </location>
</feature>
<evidence type="ECO:0000259" key="7">
    <source>
        <dbReference type="PROSITE" id="PS50983"/>
    </source>
</evidence>
<keyword evidence="6" id="KW-0472">Membrane</keyword>
<comment type="subcellular location">
    <subcellularLocation>
        <location evidence="1">Cell envelope</location>
    </subcellularLocation>
</comment>
<dbReference type="CDD" id="cd01146">
    <property type="entry name" value="FhuD"/>
    <property type="match status" value="1"/>
</dbReference>
<keyword evidence="4" id="KW-0732">Signal</keyword>
<sequence length="352" mass="37986">MDSLPEGLVFLLLMIIIINRREMSYMLGRALDKKHRFTIHFAGFMILLLILSGCGNAASGGTNTASPDAASPESTSSAEPAATTRVVKDTYGDVEVPANPARVVVLDIGALDNLLEMGVKPVGAPSILAAGDPYPAYLAGTDGIENIGSVNEPNLEAIDALKPDLIIGNKDTHDAIHDQLAQIAPTVFVETLGVTWKENLQLHADAVNKQAEGTKLLEGYTQKINELKAKVEGKEVSLFRPRQDKIQIYLEGTFAGGIMKEAGIVRPAAQTDEGFSKDLTEEQIADLDGNVILWFDREKDAFAKLESSPLWKTLKGAQNNSVHPVDWEYWMSGLGIQAATKVADDINTYVAG</sequence>
<dbReference type="InterPro" id="IPR051313">
    <property type="entry name" value="Bact_iron-sidero_bind"/>
</dbReference>
<feature type="domain" description="Fe/B12 periplasmic-binding" evidence="7">
    <location>
        <begin position="102"/>
        <end position="352"/>
    </location>
</feature>
<feature type="compositionally biased region" description="Low complexity" evidence="5">
    <location>
        <begin position="64"/>
        <end position="83"/>
    </location>
</feature>
<name>A0A1B2DKY5_9BACL</name>
<dbReference type="Pfam" id="PF01497">
    <property type="entry name" value="Peripla_BP_2"/>
    <property type="match status" value="1"/>
</dbReference>
<protein>
    <recommendedName>
        <fullName evidence="7">Fe/B12 periplasmic-binding domain-containing protein</fullName>
    </recommendedName>
</protein>
<keyword evidence="3" id="KW-0813">Transport</keyword>
<evidence type="ECO:0000256" key="3">
    <source>
        <dbReference type="ARBA" id="ARBA00022448"/>
    </source>
</evidence>
<proteinExistence type="inferred from homology"/>
<feature type="region of interest" description="Disordered" evidence="5">
    <location>
        <begin position="61"/>
        <end position="83"/>
    </location>
</feature>
<reference evidence="8" key="1">
    <citation type="submission" date="2016-08" db="EMBL/GenBank/DDBJ databases">
        <title>Complete Genome Seqeunce of Paenibacillus sp. BIHB 4019 from tea rhizoplane.</title>
        <authorList>
            <person name="Thakur R."/>
            <person name="Swarnkar M.K."/>
            <person name="Gulati A."/>
        </authorList>
    </citation>
    <scope>NUCLEOTIDE SEQUENCE [LARGE SCALE GENOMIC DNA]</scope>
    <source>
        <strain evidence="8">BIHB4019</strain>
    </source>
</reference>
<dbReference type="EMBL" id="CP016808">
    <property type="protein sequence ID" value="ANY68367.1"/>
    <property type="molecule type" value="Genomic_DNA"/>
</dbReference>
<evidence type="ECO:0000256" key="5">
    <source>
        <dbReference type="SAM" id="MobiDB-lite"/>
    </source>
</evidence>
<evidence type="ECO:0000256" key="6">
    <source>
        <dbReference type="SAM" id="Phobius"/>
    </source>
</evidence>
<evidence type="ECO:0000313" key="8">
    <source>
        <dbReference type="EMBL" id="ANY68367.1"/>
    </source>
</evidence>
<dbReference type="InterPro" id="IPR002491">
    <property type="entry name" value="ABC_transptr_periplasmic_BD"/>
</dbReference>
<dbReference type="PROSITE" id="PS50983">
    <property type="entry name" value="FE_B12_PBP"/>
    <property type="match status" value="1"/>
</dbReference>
<dbReference type="Gene3D" id="3.40.50.1980">
    <property type="entry name" value="Nitrogenase molybdenum iron protein domain"/>
    <property type="match status" value="2"/>
</dbReference>
<keyword evidence="6" id="KW-0812">Transmembrane</keyword>
<dbReference type="SUPFAM" id="SSF53807">
    <property type="entry name" value="Helical backbone' metal receptor"/>
    <property type="match status" value="1"/>
</dbReference>
<dbReference type="AlphaFoldDB" id="A0A1B2DKY5"/>
<evidence type="ECO:0000256" key="2">
    <source>
        <dbReference type="ARBA" id="ARBA00008814"/>
    </source>
</evidence>
<evidence type="ECO:0000256" key="4">
    <source>
        <dbReference type="ARBA" id="ARBA00022729"/>
    </source>
</evidence>
<gene>
    <name evidence="8" type="ORF">BBD42_19230</name>
</gene>
<accession>A0A1B2DKY5</accession>
<dbReference type="PANTHER" id="PTHR30532">
    <property type="entry name" value="IRON III DICITRATE-BINDING PERIPLASMIC PROTEIN"/>
    <property type="match status" value="1"/>
</dbReference>
<feature type="transmembrane region" description="Helical" evidence="6">
    <location>
        <begin position="37"/>
        <end position="58"/>
    </location>
</feature>